<organism evidence="2">
    <name type="scientific">freshwater metagenome</name>
    <dbReference type="NCBI Taxonomy" id="449393"/>
    <lineage>
        <taxon>unclassified sequences</taxon>
        <taxon>metagenomes</taxon>
        <taxon>ecological metagenomes</taxon>
    </lineage>
</organism>
<dbReference type="Pfam" id="PF17912">
    <property type="entry name" value="OB_MalK"/>
    <property type="match status" value="1"/>
</dbReference>
<dbReference type="EMBL" id="CAEZWL010000032">
    <property type="protein sequence ID" value="CAB4658862.1"/>
    <property type="molecule type" value="Genomic_DNA"/>
</dbReference>
<sequence>MLQQVDTPRNLYDNPANAFVAGFIGSPAMNLLTAPVVNGKAKLGDLNIDVPASAGSSVIVGVRPEGFSPASSGFNVLVEVVEELGSDAFVYGKPADASVKFANESDEGAQVIVRWDPKNPPRAGQTITVTAQQSSVHLFSSTTGERL</sequence>
<dbReference type="PANTHER" id="PTHR43875:SF1">
    <property type="entry name" value="OSMOPROTECTIVE COMPOUNDS UPTAKE ATP-BINDING PROTEIN GGTA"/>
    <property type="match status" value="1"/>
</dbReference>
<evidence type="ECO:0000259" key="1">
    <source>
        <dbReference type="Pfam" id="PF17912"/>
    </source>
</evidence>
<protein>
    <submittedName>
        <fullName evidence="2">Unannotated protein</fullName>
    </submittedName>
</protein>
<dbReference type="InterPro" id="IPR047641">
    <property type="entry name" value="ABC_transpr_MalK/UgpC-like"/>
</dbReference>
<dbReference type="SUPFAM" id="SSF50331">
    <property type="entry name" value="MOP-like"/>
    <property type="match status" value="1"/>
</dbReference>
<reference evidence="2" key="1">
    <citation type="submission" date="2020-05" db="EMBL/GenBank/DDBJ databases">
        <authorList>
            <person name="Chiriac C."/>
            <person name="Salcher M."/>
            <person name="Ghai R."/>
            <person name="Kavagutti S V."/>
        </authorList>
    </citation>
    <scope>NUCLEOTIDE SEQUENCE</scope>
</reference>
<proteinExistence type="predicted"/>
<gene>
    <name evidence="2" type="ORF">UFOPK2243_00987</name>
</gene>
<evidence type="ECO:0000313" key="2">
    <source>
        <dbReference type="EMBL" id="CAB4658862.1"/>
    </source>
</evidence>
<dbReference type="PANTHER" id="PTHR43875">
    <property type="entry name" value="MALTODEXTRIN IMPORT ATP-BINDING PROTEIN MSMX"/>
    <property type="match status" value="1"/>
</dbReference>
<name>A0A6J6LB75_9ZZZZ</name>
<dbReference type="GO" id="GO:0016887">
    <property type="term" value="F:ATP hydrolysis activity"/>
    <property type="evidence" value="ECO:0007669"/>
    <property type="project" value="InterPro"/>
</dbReference>
<dbReference type="GO" id="GO:0055052">
    <property type="term" value="C:ATP-binding cassette (ABC) transporter complex, substrate-binding subunit-containing"/>
    <property type="evidence" value="ECO:0007669"/>
    <property type="project" value="TreeGrafter"/>
</dbReference>
<dbReference type="Gene3D" id="2.40.50.100">
    <property type="match status" value="1"/>
</dbReference>
<accession>A0A6J6LB75</accession>
<feature type="domain" description="MalK-like OB fold" evidence="1">
    <location>
        <begin position="25"/>
        <end position="65"/>
    </location>
</feature>
<dbReference type="AlphaFoldDB" id="A0A6J6LB75"/>
<dbReference type="InterPro" id="IPR008995">
    <property type="entry name" value="Mo/tungstate-bd_C_term_dom"/>
</dbReference>
<dbReference type="InterPro" id="IPR040582">
    <property type="entry name" value="OB_MalK-like"/>
</dbReference>